<comment type="caution">
    <text evidence="6">The sequence shown here is derived from an EMBL/GenBank/DDBJ whole genome shotgun (WGS) entry which is preliminary data.</text>
</comment>
<gene>
    <name evidence="6" type="ORF">N7493_002285</name>
</gene>
<proteinExistence type="inferred from homology"/>
<dbReference type="GO" id="GO:0046872">
    <property type="term" value="F:metal ion binding"/>
    <property type="evidence" value="ECO:0007669"/>
    <property type="project" value="UniProtKB-KW"/>
</dbReference>
<evidence type="ECO:0000313" key="7">
    <source>
        <dbReference type="Proteomes" id="UP001215712"/>
    </source>
</evidence>
<evidence type="ECO:0000256" key="4">
    <source>
        <dbReference type="ARBA" id="ARBA00023239"/>
    </source>
</evidence>
<dbReference type="InterPro" id="IPR011057">
    <property type="entry name" value="Mss4-like_sf"/>
</dbReference>
<comment type="similarity">
    <text evidence="1">Belongs to the Gfa family.</text>
</comment>
<keyword evidence="7" id="KW-1185">Reference proteome</keyword>
<reference evidence="6" key="2">
    <citation type="submission" date="2023-01" db="EMBL/GenBank/DDBJ databases">
        <authorList>
            <person name="Petersen C."/>
        </authorList>
    </citation>
    <scope>NUCLEOTIDE SEQUENCE</scope>
    <source>
        <strain evidence="6">IBT 17514</strain>
    </source>
</reference>
<dbReference type="PROSITE" id="PS51891">
    <property type="entry name" value="CENP_V_GFA"/>
    <property type="match status" value="1"/>
</dbReference>
<dbReference type="PANTHER" id="PTHR33337:SF39">
    <property type="entry name" value="DUF636 DOMAIN PROTEIN (AFU_ORTHOLOGUE AFUA_6G11530)"/>
    <property type="match status" value="1"/>
</dbReference>
<name>A0AAD6HSM4_9EURO</name>
<dbReference type="Proteomes" id="UP001215712">
    <property type="component" value="Unassembled WGS sequence"/>
</dbReference>
<feature type="domain" description="CENP-V/GFA" evidence="5">
    <location>
        <begin position="8"/>
        <end position="120"/>
    </location>
</feature>
<keyword evidence="3" id="KW-0862">Zinc</keyword>
<dbReference type="GO" id="GO:0016846">
    <property type="term" value="F:carbon-sulfur lyase activity"/>
    <property type="evidence" value="ECO:0007669"/>
    <property type="project" value="InterPro"/>
</dbReference>
<accession>A0AAD6HSM4</accession>
<dbReference type="EMBL" id="JAQJAN010000003">
    <property type="protein sequence ID" value="KAJ5733499.1"/>
    <property type="molecule type" value="Genomic_DNA"/>
</dbReference>
<dbReference type="PANTHER" id="PTHR33337">
    <property type="entry name" value="GFA DOMAIN-CONTAINING PROTEIN"/>
    <property type="match status" value="1"/>
</dbReference>
<reference evidence="6" key="1">
    <citation type="journal article" date="2023" name="IMA Fungus">
        <title>Comparative genomic study of the Penicillium genus elucidates a diverse pangenome and 15 lateral gene transfer events.</title>
        <authorList>
            <person name="Petersen C."/>
            <person name="Sorensen T."/>
            <person name="Nielsen M.R."/>
            <person name="Sondergaard T.E."/>
            <person name="Sorensen J.L."/>
            <person name="Fitzpatrick D.A."/>
            <person name="Frisvad J.C."/>
            <person name="Nielsen K.L."/>
        </authorList>
    </citation>
    <scope>NUCLEOTIDE SEQUENCE</scope>
    <source>
        <strain evidence="6">IBT 17514</strain>
    </source>
</reference>
<dbReference type="Gene3D" id="3.90.1590.10">
    <property type="entry name" value="glutathione-dependent formaldehyde- activating enzyme (gfa)"/>
    <property type="match status" value="1"/>
</dbReference>
<sequence>MAQEERITEGSCLCRQVRYELTGDSMVNIMCHCNNCRKVTGSLCMANSIYSKSRLRILSGEAVLKTFKDGGTDSGNVLNRSFCSNCGSPIYTTRVVDGVEEGHIIMTSGTMEFKGGDEWAPMVELYCKSRCSWLPSLKGRTKEFDAGM</sequence>
<dbReference type="Pfam" id="PF04828">
    <property type="entry name" value="GFA"/>
    <property type="match status" value="1"/>
</dbReference>
<protein>
    <submittedName>
        <fullName evidence="6">DUF636 domain protein</fullName>
    </submittedName>
</protein>
<dbReference type="SUPFAM" id="SSF51316">
    <property type="entry name" value="Mss4-like"/>
    <property type="match status" value="1"/>
</dbReference>
<keyword evidence="2" id="KW-0479">Metal-binding</keyword>
<dbReference type="AlphaFoldDB" id="A0AAD6HSM4"/>
<evidence type="ECO:0000256" key="1">
    <source>
        <dbReference type="ARBA" id="ARBA00005495"/>
    </source>
</evidence>
<evidence type="ECO:0000256" key="3">
    <source>
        <dbReference type="ARBA" id="ARBA00022833"/>
    </source>
</evidence>
<keyword evidence="4" id="KW-0456">Lyase</keyword>
<evidence type="ECO:0000313" key="6">
    <source>
        <dbReference type="EMBL" id="KAJ5733499.1"/>
    </source>
</evidence>
<evidence type="ECO:0000259" key="5">
    <source>
        <dbReference type="PROSITE" id="PS51891"/>
    </source>
</evidence>
<organism evidence="6 7">
    <name type="scientific">Penicillium malachiteum</name>
    <dbReference type="NCBI Taxonomy" id="1324776"/>
    <lineage>
        <taxon>Eukaryota</taxon>
        <taxon>Fungi</taxon>
        <taxon>Dikarya</taxon>
        <taxon>Ascomycota</taxon>
        <taxon>Pezizomycotina</taxon>
        <taxon>Eurotiomycetes</taxon>
        <taxon>Eurotiomycetidae</taxon>
        <taxon>Eurotiales</taxon>
        <taxon>Aspergillaceae</taxon>
        <taxon>Penicillium</taxon>
    </lineage>
</organism>
<dbReference type="InterPro" id="IPR006913">
    <property type="entry name" value="CENP-V/GFA"/>
</dbReference>
<evidence type="ECO:0000256" key="2">
    <source>
        <dbReference type="ARBA" id="ARBA00022723"/>
    </source>
</evidence>